<geneLocation type="plasmid" evidence="1 2">
    <name>megaplasmid</name>
</geneLocation>
<dbReference type="KEGG" id="rme:Rmet_6741"/>
<dbReference type="EMBL" id="CP000353">
    <property type="protein sequence ID" value="ADC45320.1"/>
    <property type="molecule type" value="Genomic_DNA"/>
</dbReference>
<keyword evidence="2" id="KW-1185">Reference proteome</keyword>
<sequence>MHQQSTQWPLGLSRRSVALPLCESLPLRTAESKRWHDGIQSCVDMTPNFQIPETSWLERAIRQLWDHSQGCV</sequence>
<dbReference type="HOGENOM" id="CLU_2719424_0_0_4"/>
<reference evidence="2" key="1">
    <citation type="journal article" date="2010" name="PLoS ONE">
        <title>The complete genome sequence of Cupriavidus metallidurans strain CH34, a master survivalist in harsh and anthropogenic environments.</title>
        <authorList>
            <person name="Janssen P.J."/>
            <person name="Van Houdt R."/>
            <person name="Moors H."/>
            <person name="Monsieurs P."/>
            <person name="Morin N."/>
            <person name="Michaux A."/>
            <person name="Benotmane M.A."/>
            <person name="Leys N."/>
            <person name="Vallaeys T."/>
            <person name="Lapidus A."/>
            <person name="Monchy S."/>
            <person name="Medigue C."/>
            <person name="Taghavi S."/>
            <person name="McCorkle S."/>
            <person name="Dunn J."/>
            <person name="van der Lelie D."/>
            <person name="Mergeay M."/>
        </authorList>
    </citation>
    <scope>NUCLEOTIDE SEQUENCE [LARGE SCALE GENOMIC DNA]</scope>
    <source>
        <strain evidence="2">ATCC 43123 / DSM 2839 / NBRC 102507 / CH34</strain>
    </source>
</reference>
<proteinExistence type="predicted"/>
<dbReference type="AlphaFoldDB" id="D3DYF0"/>
<evidence type="ECO:0000313" key="1">
    <source>
        <dbReference type="EMBL" id="ADC45320.1"/>
    </source>
</evidence>
<keyword evidence="1" id="KW-0614">Plasmid</keyword>
<protein>
    <submittedName>
        <fullName evidence="1">Uncharacterized protein</fullName>
    </submittedName>
</protein>
<accession>D3DYF0</accession>
<name>D3DYF0_CUPMC</name>
<organism evidence="1 2">
    <name type="scientific">Cupriavidus metallidurans (strain ATCC 43123 / DSM 2839 / NBRC 102507 / CH34)</name>
    <name type="common">Ralstonia metallidurans</name>
    <dbReference type="NCBI Taxonomy" id="266264"/>
    <lineage>
        <taxon>Bacteria</taxon>
        <taxon>Pseudomonadati</taxon>
        <taxon>Pseudomonadota</taxon>
        <taxon>Betaproteobacteria</taxon>
        <taxon>Burkholderiales</taxon>
        <taxon>Burkholderiaceae</taxon>
        <taxon>Cupriavidus</taxon>
    </lineage>
</organism>
<gene>
    <name evidence="1" type="ordered locus">Rmet_6741</name>
</gene>
<evidence type="ECO:0000313" key="2">
    <source>
        <dbReference type="Proteomes" id="UP000002429"/>
    </source>
</evidence>
<dbReference type="Proteomes" id="UP000002429">
    <property type="component" value="Plasmid megaplasmid"/>
</dbReference>